<feature type="non-terminal residue" evidence="3">
    <location>
        <position position="190"/>
    </location>
</feature>
<name>X1JQ37_9ZZZZ</name>
<reference evidence="3" key="1">
    <citation type="journal article" date="2014" name="Front. Microbiol.">
        <title>High frequency of phylogenetically diverse reductive dehalogenase-homologous genes in deep subseafloor sedimentary metagenomes.</title>
        <authorList>
            <person name="Kawai M."/>
            <person name="Futagami T."/>
            <person name="Toyoda A."/>
            <person name="Takaki Y."/>
            <person name="Nishi S."/>
            <person name="Hori S."/>
            <person name="Arai W."/>
            <person name="Tsubouchi T."/>
            <person name="Morono Y."/>
            <person name="Uchiyama I."/>
            <person name="Ito T."/>
            <person name="Fujiyama A."/>
            <person name="Inagaki F."/>
            <person name="Takami H."/>
        </authorList>
    </citation>
    <scope>NUCLEOTIDE SEQUENCE</scope>
    <source>
        <strain evidence="3">Expedition CK06-06</strain>
    </source>
</reference>
<proteinExistence type="predicted"/>
<evidence type="ECO:0000256" key="1">
    <source>
        <dbReference type="ARBA" id="ARBA00022485"/>
    </source>
</evidence>
<dbReference type="PANTHER" id="PTHR30002:SF4">
    <property type="entry name" value="EPOXYQUEUOSINE REDUCTASE"/>
    <property type="match status" value="1"/>
</dbReference>
<keyword evidence="1" id="KW-0408">Iron</keyword>
<dbReference type="SUPFAM" id="SSF54862">
    <property type="entry name" value="4Fe-4S ferredoxins"/>
    <property type="match status" value="1"/>
</dbReference>
<dbReference type="InterPro" id="IPR017900">
    <property type="entry name" value="4Fe4S_Fe_S_CS"/>
</dbReference>
<evidence type="ECO:0000313" key="3">
    <source>
        <dbReference type="EMBL" id="GAH80394.1"/>
    </source>
</evidence>
<dbReference type="GO" id="GO:0051539">
    <property type="term" value="F:4 iron, 4 sulfur cluster binding"/>
    <property type="evidence" value="ECO:0007669"/>
    <property type="project" value="UniProtKB-KW"/>
</dbReference>
<feature type="domain" description="4Fe-4S ferredoxin-type" evidence="2">
    <location>
        <begin position="98"/>
        <end position="130"/>
    </location>
</feature>
<dbReference type="PANTHER" id="PTHR30002">
    <property type="entry name" value="EPOXYQUEUOSINE REDUCTASE"/>
    <property type="match status" value="1"/>
</dbReference>
<dbReference type="Gene3D" id="3.30.70.20">
    <property type="match status" value="1"/>
</dbReference>
<dbReference type="AlphaFoldDB" id="X1JQ37"/>
<dbReference type="Pfam" id="PF13484">
    <property type="entry name" value="Fer4_16"/>
    <property type="match status" value="1"/>
</dbReference>
<comment type="caution">
    <text evidence="3">The sequence shown here is derived from an EMBL/GenBank/DDBJ whole genome shotgun (WGS) entry which is preliminary data.</text>
</comment>
<dbReference type="InterPro" id="IPR004453">
    <property type="entry name" value="QueG"/>
</dbReference>
<accession>X1JQ37</accession>
<keyword evidence="1" id="KW-0479">Metal-binding</keyword>
<keyword evidence="1" id="KW-0004">4Fe-4S</keyword>
<dbReference type="GO" id="GO:0008616">
    <property type="term" value="P:tRNA queuosine(34) biosynthetic process"/>
    <property type="evidence" value="ECO:0007669"/>
    <property type="project" value="InterPro"/>
</dbReference>
<dbReference type="InterPro" id="IPR017896">
    <property type="entry name" value="4Fe4S_Fe-S-bd"/>
</dbReference>
<dbReference type="EMBL" id="BARU01042027">
    <property type="protein sequence ID" value="GAH80394.1"/>
    <property type="molecule type" value="Genomic_DNA"/>
</dbReference>
<protein>
    <recommendedName>
        <fullName evidence="2">4Fe-4S ferredoxin-type domain-containing protein</fullName>
    </recommendedName>
</protein>
<dbReference type="PROSITE" id="PS00198">
    <property type="entry name" value="4FE4S_FER_1"/>
    <property type="match status" value="1"/>
</dbReference>
<dbReference type="PROSITE" id="PS51379">
    <property type="entry name" value="4FE4S_FER_2"/>
    <property type="match status" value="1"/>
</dbReference>
<keyword evidence="1" id="KW-0411">Iron-sulfur</keyword>
<organism evidence="3">
    <name type="scientific">marine sediment metagenome</name>
    <dbReference type="NCBI Taxonomy" id="412755"/>
    <lineage>
        <taxon>unclassified sequences</taxon>
        <taxon>metagenomes</taxon>
        <taxon>ecological metagenomes</taxon>
    </lineage>
</organism>
<gene>
    <name evidence="3" type="ORF">S03H2_64655</name>
</gene>
<evidence type="ECO:0000259" key="2">
    <source>
        <dbReference type="PROSITE" id="PS51379"/>
    </source>
</evidence>
<dbReference type="GO" id="GO:0052693">
    <property type="term" value="F:epoxyqueuosine reductase activity"/>
    <property type="evidence" value="ECO:0007669"/>
    <property type="project" value="TreeGrafter"/>
</dbReference>
<sequence>MIEETEDIQDKDQPLGKIAKYDVGNFYYDIKLKLKKIVDFINQKTDFKYKSKNKSCYVSLVEKPIAQRAGIGWYGKHSIIITERFGSWVVLGEIITELELETDAPLPQSCGDCKICMDLCPTKAIVSPYVIDRTKCLQFISERSMNVPLAFREVWGDRLYGCTTCQEVCPQNHKVKPKKYRPEYGYIGSR</sequence>